<evidence type="ECO:0000313" key="4">
    <source>
        <dbReference type="Proteomes" id="UP000294963"/>
    </source>
</evidence>
<dbReference type="EMBL" id="SLVJ01000004">
    <property type="protein sequence ID" value="TCM68629.1"/>
    <property type="molecule type" value="Genomic_DNA"/>
</dbReference>
<comment type="caution">
    <text evidence="3">The sequence shown here is derived from an EMBL/GenBank/DDBJ whole genome shotgun (WGS) entry which is preliminary data.</text>
</comment>
<organism evidence="3 4">
    <name type="scientific">Acinetobacter calcoaceticus</name>
    <dbReference type="NCBI Taxonomy" id="471"/>
    <lineage>
        <taxon>Bacteria</taxon>
        <taxon>Pseudomonadati</taxon>
        <taxon>Pseudomonadota</taxon>
        <taxon>Gammaproteobacteria</taxon>
        <taxon>Moraxellales</taxon>
        <taxon>Moraxellaceae</taxon>
        <taxon>Acinetobacter</taxon>
        <taxon>Acinetobacter calcoaceticus/baumannii complex</taxon>
    </lineage>
</organism>
<feature type="region of interest" description="Disordered" evidence="1">
    <location>
        <begin position="54"/>
        <end position="73"/>
    </location>
</feature>
<dbReference type="Proteomes" id="UP000294963">
    <property type="component" value="Unassembled WGS sequence"/>
</dbReference>
<feature type="compositionally biased region" description="Polar residues" evidence="1">
    <location>
        <begin position="54"/>
        <end position="63"/>
    </location>
</feature>
<reference evidence="3 4" key="1">
    <citation type="submission" date="2019-03" db="EMBL/GenBank/DDBJ databases">
        <title>Genomic analyses of the natural microbiome of Caenorhabditis elegans.</title>
        <authorList>
            <person name="Samuel B."/>
        </authorList>
    </citation>
    <scope>NUCLEOTIDE SEQUENCE [LARGE SCALE GENOMIC DNA]</scope>
    <source>
        <strain evidence="3 4">JUb89</strain>
    </source>
</reference>
<name>A0A4R1XXV4_ACICA</name>
<feature type="domain" description="Putative regulatory protein FmdB zinc ribbon" evidence="2">
    <location>
        <begin position="1"/>
        <end position="40"/>
    </location>
</feature>
<evidence type="ECO:0000259" key="2">
    <source>
        <dbReference type="SMART" id="SM00834"/>
    </source>
</evidence>
<dbReference type="SMART" id="SM00834">
    <property type="entry name" value="CxxC_CXXC_SSSS"/>
    <property type="match status" value="1"/>
</dbReference>
<protein>
    <submittedName>
        <fullName evidence="3">Putative FmdB family regulatory protein</fullName>
    </submittedName>
</protein>
<sequence>MPLYDFQCVHCQGIFEQRLAMAQIGEAQLECQYCKQTILAKPLLTGRAQIQSKTKWRPQSSAEQLAGPLVTGPGTHKNAARNSVLHNCKGVNCSVCGL</sequence>
<gene>
    <name evidence="3" type="ORF">EC844_1045</name>
</gene>
<proteinExistence type="predicted"/>
<evidence type="ECO:0000256" key="1">
    <source>
        <dbReference type="SAM" id="MobiDB-lite"/>
    </source>
</evidence>
<dbReference type="AlphaFoldDB" id="A0A4R1XXV4"/>
<dbReference type="NCBIfam" id="TIGR02605">
    <property type="entry name" value="CxxC_CxxC_SSSS"/>
    <property type="match status" value="1"/>
</dbReference>
<keyword evidence="4" id="KW-1185">Reference proteome</keyword>
<evidence type="ECO:0000313" key="3">
    <source>
        <dbReference type="EMBL" id="TCM68629.1"/>
    </source>
</evidence>
<accession>A0A4R1XXV4</accession>
<dbReference type="InterPro" id="IPR013429">
    <property type="entry name" value="Regulatory_FmdB_Zinc_ribbon"/>
</dbReference>
<dbReference type="OrthoDB" id="9813321at2"/>